<dbReference type="PANTHER" id="PTHR33116:SF84">
    <property type="entry name" value="RNA-DIRECTED DNA POLYMERASE"/>
    <property type="match status" value="1"/>
</dbReference>
<dbReference type="InterPro" id="IPR036691">
    <property type="entry name" value="Endo/exonu/phosph_ase_sf"/>
</dbReference>
<name>A0A6L2J8L4_TANCI</name>
<feature type="domain" description="Reverse transcriptase zinc-binding" evidence="2">
    <location>
        <begin position="974"/>
        <end position="1058"/>
    </location>
</feature>
<dbReference type="SUPFAM" id="SSF56219">
    <property type="entry name" value="DNase I-like"/>
    <property type="match status" value="1"/>
</dbReference>
<dbReference type="InterPro" id="IPR025558">
    <property type="entry name" value="DUF4283"/>
</dbReference>
<gene>
    <name evidence="4" type="ORF">Tci_005204</name>
</gene>
<dbReference type="InterPro" id="IPR026960">
    <property type="entry name" value="RVT-Znf"/>
</dbReference>
<sequence length="1170" mass="134301">MVTNGNGDVYEDCVGEQNVIHGEVRADSVNRVEEECVKNNEDNRLNEEDLSKENSDENKVDDKVKMDVNEIKSSYASIAKKHDLDNKLNLVPTEIGEDGIEVVVFDEETAEEGSKKWALTVCVYFVGYKMSYQELTYNLYRTWGKFGLRSIIPNGNGVFLFKFKNEDGIKSVVENGPWMFRNLPLEAWSTKGISAIASRLGTPLIMDSVTANMCNAGNGRVGFARVLIEVDIVPKTVEEIAEMTKKRQEVDATKNMDNNEFVQVRNRKKPSKFVKQPNKNKENNHGINENTVIYKQVVKEKSSDEGVKESDKGSDVRSVNKEMNESPGVKTGWNVHKDVIASIRKSANKYSVLDDYDDTEIVAMNCESNDEEDDVYEVRTGSASKMSWTDNALQCNRWCRILVGWNADIVRKLWSDLNTYKSICNNIPWVLLGDINVSLNIDEHSEGISHKTQDMEEFQDCVNSLKIKDVVSTGFHFTLTKSLLNPDSSILKKIDRVMGDETFFDVHKGAHTVFLPYDKEFKQLLEEKWNIDVEGFAMFKLVKKLKAMKPTMNKLNWQNGNLMDKVKRLKRSLMKFNCRLIRTHMTSSLEKGVVALKEYSIALEDEEKLAYQRAKVSWLNEGDRNSAFFHKVIKSRIHRSKVDEIWGTDNVRYSRDQVPIQFVKHFQDFLGHQKNKECLALEPSLFLNKINQKDAVTMIEEVSNEEIKAAMFSIDDNKAPGPDGYTAKFFKKAWHSAFIPERQITDNILLTQELLKGYNCTKGPKSERHEFFKGGRGLRQGDPMSPYLFTIVMEKAIDKFSCVSGLFPNLGKSTILCGSMDRVTIESILEILPFKIGKLPVKYLGVPLVAKKIGVQDCKGLIDKVKAKIHDWKNKSLSYAGRAQLIASVIFKAFLWNQGDLQRGKAKVSWKEVCQPKQYGGLGFKSLDQWNHALLVKHLWNVAAKKDSLWVPVLNPEKEDKLLWCSSNGATNKFSSNQVWKDIRTLNEEMKWWKVIWFSQNVPRQAFVLWMASKGRLITQDKLSKWYPGKDWKCPLCKQVEDSHKHLFFECVYSKTVWKEVQSMANFADIKKMEDCMTKLANLPCKNSIWSIVRRLCVADTVYHLWNERNSRIFKQKEESTKSTLQYIMRSVGSRLMTLKVKDSNAVKEVESKWEIQFLEKKSNVNRQVL</sequence>
<feature type="region of interest" description="Disordered" evidence="1">
    <location>
        <begin position="300"/>
        <end position="330"/>
    </location>
</feature>
<organism evidence="4">
    <name type="scientific">Tanacetum cinerariifolium</name>
    <name type="common">Dalmatian daisy</name>
    <name type="synonym">Chrysanthemum cinerariifolium</name>
    <dbReference type="NCBI Taxonomy" id="118510"/>
    <lineage>
        <taxon>Eukaryota</taxon>
        <taxon>Viridiplantae</taxon>
        <taxon>Streptophyta</taxon>
        <taxon>Embryophyta</taxon>
        <taxon>Tracheophyta</taxon>
        <taxon>Spermatophyta</taxon>
        <taxon>Magnoliopsida</taxon>
        <taxon>eudicotyledons</taxon>
        <taxon>Gunneridae</taxon>
        <taxon>Pentapetalae</taxon>
        <taxon>asterids</taxon>
        <taxon>campanulids</taxon>
        <taxon>Asterales</taxon>
        <taxon>Asteraceae</taxon>
        <taxon>Asteroideae</taxon>
        <taxon>Anthemideae</taxon>
        <taxon>Anthemidinae</taxon>
        <taxon>Tanacetum</taxon>
    </lineage>
</organism>
<reference evidence="4" key="1">
    <citation type="journal article" date="2019" name="Sci. Rep.">
        <title>Draft genome of Tanacetum cinerariifolium, the natural source of mosquito coil.</title>
        <authorList>
            <person name="Yamashiro T."/>
            <person name="Shiraishi A."/>
            <person name="Satake H."/>
            <person name="Nakayama K."/>
        </authorList>
    </citation>
    <scope>NUCLEOTIDE SEQUENCE</scope>
</reference>
<dbReference type="AlphaFoldDB" id="A0A6L2J8L4"/>
<dbReference type="EMBL" id="BKCJ010000440">
    <property type="protein sequence ID" value="GEU33226.1"/>
    <property type="molecule type" value="Genomic_DNA"/>
</dbReference>
<comment type="caution">
    <text evidence="4">The sequence shown here is derived from an EMBL/GenBank/DDBJ whole genome shotgun (WGS) entry which is preliminary data.</text>
</comment>
<dbReference type="Pfam" id="PF13966">
    <property type="entry name" value="zf-RVT"/>
    <property type="match status" value="1"/>
</dbReference>
<protein>
    <recommendedName>
        <fullName evidence="5">RNA-directed DNA polymerase, eukaryota, reverse transcriptase zinc-binding domain protein</fullName>
    </recommendedName>
</protein>
<evidence type="ECO:0008006" key="5">
    <source>
        <dbReference type="Google" id="ProtNLM"/>
    </source>
</evidence>
<evidence type="ECO:0000259" key="3">
    <source>
        <dbReference type="Pfam" id="PF14111"/>
    </source>
</evidence>
<evidence type="ECO:0000259" key="2">
    <source>
        <dbReference type="Pfam" id="PF13966"/>
    </source>
</evidence>
<proteinExistence type="predicted"/>
<evidence type="ECO:0000313" key="4">
    <source>
        <dbReference type="EMBL" id="GEU33226.1"/>
    </source>
</evidence>
<feature type="region of interest" description="Disordered" evidence="1">
    <location>
        <begin position="40"/>
        <end position="59"/>
    </location>
</feature>
<feature type="compositionally biased region" description="Basic and acidic residues" evidence="1">
    <location>
        <begin position="300"/>
        <end position="324"/>
    </location>
</feature>
<dbReference type="Pfam" id="PF14111">
    <property type="entry name" value="DUF4283"/>
    <property type="match status" value="1"/>
</dbReference>
<accession>A0A6L2J8L4</accession>
<evidence type="ECO:0000256" key="1">
    <source>
        <dbReference type="SAM" id="MobiDB-lite"/>
    </source>
</evidence>
<feature type="domain" description="DUF4283" evidence="3">
    <location>
        <begin position="115"/>
        <end position="185"/>
    </location>
</feature>
<dbReference type="PANTHER" id="PTHR33116">
    <property type="entry name" value="REVERSE TRANSCRIPTASE ZINC-BINDING DOMAIN-CONTAINING PROTEIN-RELATED-RELATED"/>
    <property type="match status" value="1"/>
</dbReference>